<evidence type="ECO:0000313" key="2">
    <source>
        <dbReference type="Proteomes" id="UP000606786"/>
    </source>
</evidence>
<accession>A0A811UJ79</accession>
<dbReference type="AlphaFoldDB" id="A0A811UJ79"/>
<protein>
    <submittedName>
        <fullName evidence="1">(Mediterranean fruit fly) hypothetical protein</fullName>
    </submittedName>
</protein>
<dbReference type="KEGG" id="ccat:101449824"/>
<name>A0A811UJ79_CERCA</name>
<keyword evidence="2" id="KW-1185">Reference proteome</keyword>
<dbReference type="Proteomes" id="UP000606786">
    <property type="component" value="Unassembled WGS sequence"/>
</dbReference>
<comment type="caution">
    <text evidence="1">The sequence shown here is derived from an EMBL/GenBank/DDBJ whole genome shotgun (WGS) entry which is preliminary data.</text>
</comment>
<gene>
    <name evidence="1" type="ORF">CCAP1982_LOCUS6978</name>
</gene>
<organism evidence="1 2">
    <name type="scientific">Ceratitis capitata</name>
    <name type="common">Mediterranean fruit fly</name>
    <name type="synonym">Tephritis capitata</name>
    <dbReference type="NCBI Taxonomy" id="7213"/>
    <lineage>
        <taxon>Eukaryota</taxon>
        <taxon>Metazoa</taxon>
        <taxon>Ecdysozoa</taxon>
        <taxon>Arthropoda</taxon>
        <taxon>Hexapoda</taxon>
        <taxon>Insecta</taxon>
        <taxon>Pterygota</taxon>
        <taxon>Neoptera</taxon>
        <taxon>Endopterygota</taxon>
        <taxon>Diptera</taxon>
        <taxon>Brachycera</taxon>
        <taxon>Muscomorpha</taxon>
        <taxon>Tephritoidea</taxon>
        <taxon>Tephritidae</taxon>
        <taxon>Ceratitis</taxon>
        <taxon>Ceratitis</taxon>
    </lineage>
</organism>
<evidence type="ECO:0000313" key="1">
    <source>
        <dbReference type="EMBL" id="CAD6998378.1"/>
    </source>
</evidence>
<proteinExistence type="predicted"/>
<dbReference type="OrthoDB" id="17066at2759"/>
<reference evidence="1" key="1">
    <citation type="submission" date="2020-11" db="EMBL/GenBank/DDBJ databases">
        <authorList>
            <person name="Whitehead M."/>
        </authorList>
    </citation>
    <scope>NUCLEOTIDE SEQUENCE</scope>
    <source>
        <strain evidence="1">EGII</strain>
    </source>
</reference>
<dbReference type="EMBL" id="CAJHJT010000012">
    <property type="protein sequence ID" value="CAD6998378.1"/>
    <property type="molecule type" value="Genomic_DNA"/>
</dbReference>
<sequence length="215" mass="24786">MSETPRKKIDLNSSENLTPVRFLDSPRAKSSSQDASITSCKSRLEVIVPLLQSNYSKWQLAQKRGLLICTSIEAIKTRALAAMEPSKLVKDSDDSLYPKDLKAHVDKLNIILSIFEDITLSAGESLQQLKSLSKLVGSTNAIFFRSWQLSEYINFTELLHTSYRQEKQMKQIVARELPHCMNRAELIRWTTAWEYPQYIDDWTSFMFAFLKEENK</sequence>